<evidence type="ECO:0000256" key="4">
    <source>
        <dbReference type="SAM" id="MobiDB-lite"/>
    </source>
</evidence>
<dbReference type="OrthoDB" id="1720422at2759"/>
<comment type="similarity">
    <text evidence="1">Belongs to the shaker potassium channel beta subunit family.</text>
</comment>
<gene>
    <name evidence="6" type="ORF">BD410DRAFT_868019</name>
</gene>
<dbReference type="Pfam" id="PF00248">
    <property type="entry name" value="Aldo_ket_red"/>
    <property type="match status" value="1"/>
</dbReference>
<name>A0A4Y7PHU0_9AGAM</name>
<sequence length="339" mass="37473">MALMQPPLSTPRANSPRNVENEIPDPLGYSEIDCVICPNETFAPQHALSLPRNSGLQISVISLGGWLMHGGHTDDDIAFDSLQLQYAGGRAETVPWEGVEALRVGQGGCHHFHQFLSINDVGLSRKHVLGGMQKSLKRLRLTTSILSVHAHRHDKHTPMEEVVRVFNHLINTGQALYWGTSEWSAEEIADAWRVADKHHLIGSLMEQPEYNLKRDRVEIEYANLYGKHGLGLTVYFPLRRGILTGYSSSENIPADSRAAKEGSRLHDEIVNGREMLDKVTRLRPVAEKLVATSGELALAGVIRNEHVSLAIIGATSLTDEVAKEIEEVKGTKPTGPLMR</sequence>
<dbReference type="AlphaFoldDB" id="A0A4Y7PHU0"/>
<evidence type="ECO:0000256" key="3">
    <source>
        <dbReference type="ARBA" id="ARBA00023002"/>
    </source>
</evidence>
<protein>
    <submittedName>
        <fullName evidence="6">Aldo/keto reductase</fullName>
    </submittedName>
</protein>
<evidence type="ECO:0000259" key="5">
    <source>
        <dbReference type="Pfam" id="PF00248"/>
    </source>
</evidence>
<accession>A0A4Y7PHU0</accession>
<evidence type="ECO:0000256" key="2">
    <source>
        <dbReference type="ARBA" id="ARBA00022857"/>
    </source>
</evidence>
<dbReference type="InterPro" id="IPR005399">
    <property type="entry name" value="K_chnl_volt-dep_bsu_KCNAB-rel"/>
</dbReference>
<evidence type="ECO:0000313" key="6">
    <source>
        <dbReference type="EMBL" id="TDL13980.1"/>
    </source>
</evidence>
<keyword evidence="3" id="KW-0560">Oxidoreductase</keyword>
<dbReference type="InterPro" id="IPR036812">
    <property type="entry name" value="NAD(P)_OxRdtase_dom_sf"/>
</dbReference>
<dbReference type="GO" id="GO:0016491">
    <property type="term" value="F:oxidoreductase activity"/>
    <property type="evidence" value="ECO:0007669"/>
    <property type="project" value="UniProtKB-KW"/>
</dbReference>
<evidence type="ECO:0000313" key="7">
    <source>
        <dbReference type="Proteomes" id="UP000294933"/>
    </source>
</evidence>
<dbReference type="VEuPathDB" id="FungiDB:BD410DRAFT_868019"/>
<keyword evidence="2" id="KW-0521">NADP</keyword>
<dbReference type="Proteomes" id="UP000294933">
    <property type="component" value="Unassembled WGS sequence"/>
</dbReference>
<dbReference type="PANTHER" id="PTHR43150:SF2">
    <property type="entry name" value="HYPERKINETIC, ISOFORM M"/>
    <property type="match status" value="1"/>
</dbReference>
<reference evidence="6 7" key="1">
    <citation type="submission" date="2018-06" db="EMBL/GenBank/DDBJ databases">
        <title>A transcriptomic atlas of mushroom development highlights an independent origin of complex multicellularity.</title>
        <authorList>
            <consortium name="DOE Joint Genome Institute"/>
            <person name="Krizsan K."/>
            <person name="Almasi E."/>
            <person name="Merenyi Z."/>
            <person name="Sahu N."/>
            <person name="Viragh M."/>
            <person name="Koszo T."/>
            <person name="Mondo S."/>
            <person name="Kiss B."/>
            <person name="Balint B."/>
            <person name="Kues U."/>
            <person name="Barry K."/>
            <person name="Hegedus J.C."/>
            <person name="Henrissat B."/>
            <person name="Johnson J."/>
            <person name="Lipzen A."/>
            <person name="Ohm R."/>
            <person name="Nagy I."/>
            <person name="Pangilinan J."/>
            <person name="Yan J."/>
            <person name="Xiong Y."/>
            <person name="Grigoriev I.V."/>
            <person name="Hibbett D.S."/>
            <person name="Nagy L.G."/>
        </authorList>
    </citation>
    <scope>NUCLEOTIDE SEQUENCE [LARGE SCALE GENOMIC DNA]</scope>
    <source>
        <strain evidence="6 7">SZMC22713</strain>
    </source>
</reference>
<dbReference type="STRING" id="50990.A0A4Y7PHU0"/>
<keyword evidence="7" id="KW-1185">Reference proteome</keyword>
<dbReference type="SUPFAM" id="SSF51430">
    <property type="entry name" value="NAD(P)-linked oxidoreductase"/>
    <property type="match status" value="1"/>
</dbReference>
<proteinExistence type="inferred from homology"/>
<dbReference type="InterPro" id="IPR023210">
    <property type="entry name" value="NADP_OxRdtase_dom"/>
</dbReference>
<feature type="region of interest" description="Disordered" evidence="4">
    <location>
        <begin position="1"/>
        <end position="22"/>
    </location>
</feature>
<evidence type="ECO:0000256" key="1">
    <source>
        <dbReference type="ARBA" id="ARBA00006515"/>
    </source>
</evidence>
<feature type="domain" description="NADP-dependent oxidoreductase" evidence="5">
    <location>
        <begin position="119"/>
        <end position="317"/>
    </location>
</feature>
<organism evidence="6 7">
    <name type="scientific">Rickenella mellea</name>
    <dbReference type="NCBI Taxonomy" id="50990"/>
    <lineage>
        <taxon>Eukaryota</taxon>
        <taxon>Fungi</taxon>
        <taxon>Dikarya</taxon>
        <taxon>Basidiomycota</taxon>
        <taxon>Agaricomycotina</taxon>
        <taxon>Agaricomycetes</taxon>
        <taxon>Hymenochaetales</taxon>
        <taxon>Rickenellaceae</taxon>
        <taxon>Rickenella</taxon>
    </lineage>
</organism>
<dbReference type="PANTHER" id="PTHR43150">
    <property type="entry name" value="HYPERKINETIC, ISOFORM M"/>
    <property type="match status" value="1"/>
</dbReference>
<dbReference type="Gene3D" id="3.20.20.100">
    <property type="entry name" value="NADP-dependent oxidoreductase domain"/>
    <property type="match status" value="1"/>
</dbReference>
<dbReference type="EMBL" id="ML170415">
    <property type="protein sequence ID" value="TDL13980.1"/>
    <property type="molecule type" value="Genomic_DNA"/>
</dbReference>